<protein>
    <submittedName>
        <fullName evidence="2">Putative AbiEi antitoxin of type IV toxin-antitoxin system</fullName>
    </submittedName>
</protein>
<dbReference type="Proteomes" id="UP000295472">
    <property type="component" value="Unassembled WGS sequence"/>
</dbReference>
<feature type="domain" description="AbiEi antitoxin N-terminal" evidence="1">
    <location>
        <begin position="8"/>
        <end position="53"/>
    </location>
</feature>
<comment type="caution">
    <text evidence="2">The sequence shown here is derived from an EMBL/GenBank/DDBJ whole genome shotgun (WGS) entry which is preliminary data.</text>
</comment>
<name>A0A4R8G7M8_9FIRM</name>
<dbReference type="EMBL" id="SOEF01000032">
    <property type="protein sequence ID" value="TDX39366.1"/>
    <property type="molecule type" value="Genomic_DNA"/>
</dbReference>
<dbReference type="InterPro" id="IPR025159">
    <property type="entry name" value="AbiEi_N"/>
</dbReference>
<evidence type="ECO:0000313" key="2">
    <source>
        <dbReference type="EMBL" id="TDX39366.1"/>
    </source>
</evidence>
<proteinExistence type="predicted"/>
<organism evidence="2 3">
    <name type="scientific">Halanaerobium congolense</name>
    <dbReference type="NCBI Taxonomy" id="54121"/>
    <lineage>
        <taxon>Bacteria</taxon>
        <taxon>Bacillati</taxon>
        <taxon>Bacillota</taxon>
        <taxon>Clostridia</taxon>
        <taxon>Halanaerobiales</taxon>
        <taxon>Halanaerobiaceae</taxon>
        <taxon>Halanaerobium</taxon>
    </lineage>
</organism>
<gene>
    <name evidence="2" type="ORF">C7954_13235</name>
</gene>
<dbReference type="AlphaFoldDB" id="A0A4R8G7M8"/>
<sequence length="204" mass="23884">MDPTIYNKIKNIFESNNGYARTKEILEANIHSSHLYKLQDKGEITRVKRGLYRWNNDEFNTSTEIIKVSNIVPNGVICLLSALSYYDLTITNPWEYYIAIHRDDHRPKLPDYPPISIFYFADKQFSTGVKEVDIEGSKVKIYDKEKTICDCIRLRNKVGTDVVKEAMQNYLKRKDKNISKLLKYAEVTGVKNIVKRYLEPYMLD</sequence>
<dbReference type="RefSeq" id="WP_134059992.1">
    <property type="nucleotide sequence ID" value="NZ_SOEF01000032.1"/>
</dbReference>
<accession>A0A4R8G7M8</accession>
<evidence type="ECO:0000259" key="1">
    <source>
        <dbReference type="Pfam" id="PF13338"/>
    </source>
</evidence>
<dbReference type="Pfam" id="PF13338">
    <property type="entry name" value="AbiEi_4"/>
    <property type="match status" value="1"/>
</dbReference>
<reference evidence="2 3" key="1">
    <citation type="submission" date="2019-03" db="EMBL/GenBank/DDBJ databases">
        <title>Subsurface microbial communities from deep shales in Ohio and West Virginia, USA.</title>
        <authorList>
            <person name="Wrighton K."/>
        </authorList>
    </citation>
    <scope>NUCLEOTIDE SEQUENCE [LARGE SCALE GENOMIC DNA]</scope>
    <source>
        <strain evidence="2 3">DSMZ 11287</strain>
    </source>
</reference>
<evidence type="ECO:0000313" key="3">
    <source>
        <dbReference type="Proteomes" id="UP000295472"/>
    </source>
</evidence>
<dbReference type="GeneID" id="57013560"/>